<accession>A0A2P4YFG5</accession>
<dbReference type="Pfam" id="PF17921">
    <property type="entry name" value="Integrase_H2C2"/>
    <property type="match status" value="1"/>
</dbReference>
<dbReference type="GO" id="GO:0015074">
    <property type="term" value="P:DNA integration"/>
    <property type="evidence" value="ECO:0007669"/>
    <property type="project" value="InterPro"/>
</dbReference>
<dbReference type="EMBL" id="NCKW01003424">
    <property type="protein sequence ID" value="POM76543.1"/>
    <property type="molecule type" value="Genomic_DNA"/>
</dbReference>
<dbReference type="PANTHER" id="PTHR33064:SF37">
    <property type="entry name" value="RIBONUCLEASE H"/>
    <property type="match status" value="1"/>
</dbReference>
<gene>
    <name evidence="4" type="ORF">PHPALM_6210</name>
</gene>
<dbReference type="InterPro" id="IPR021109">
    <property type="entry name" value="Peptidase_aspartic_dom_sf"/>
</dbReference>
<dbReference type="InterPro" id="IPR043128">
    <property type="entry name" value="Rev_trsase/Diguanyl_cyclase"/>
</dbReference>
<evidence type="ECO:0000313" key="5">
    <source>
        <dbReference type="Proteomes" id="UP000237271"/>
    </source>
</evidence>
<dbReference type="InterPro" id="IPR000477">
    <property type="entry name" value="RT_dom"/>
</dbReference>
<dbReference type="SUPFAM" id="SSF56672">
    <property type="entry name" value="DNA/RNA polymerases"/>
    <property type="match status" value="1"/>
</dbReference>
<feature type="region of interest" description="Disordered" evidence="1">
    <location>
        <begin position="1"/>
        <end position="22"/>
    </location>
</feature>
<dbReference type="Gene3D" id="3.30.420.10">
    <property type="entry name" value="Ribonuclease H-like superfamily/Ribonuclease H"/>
    <property type="match status" value="1"/>
</dbReference>
<proteinExistence type="predicted"/>
<comment type="caution">
    <text evidence="4">The sequence shown here is derived from an EMBL/GenBank/DDBJ whole genome shotgun (WGS) entry which is preliminary data.</text>
</comment>
<dbReference type="InterPro" id="IPR051320">
    <property type="entry name" value="Viral_Replic_Matur_Polypro"/>
</dbReference>
<organism evidence="4 5">
    <name type="scientific">Phytophthora palmivora</name>
    <dbReference type="NCBI Taxonomy" id="4796"/>
    <lineage>
        <taxon>Eukaryota</taxon>
        <taxon>Sar</taxon>
        <taxon>Stramenopiles</taxon>
        <taxon>Oomycota</taxon>
        <taxon>Peronosporomycetes</taxon>
        <taxon>Peronosporales</taxon>
        <taxon>Peronosporaceae</taxon>
        <taxon>Phytophthora</taxon>
    </lineage>
</organism>
<evidence type="ECO:0000259" key="3">
    <source>
        <dbReference type="PROSITE" id="PS50994"/>
    </source>
</evidence>
<dbReference type="AlphaFoldDB" id="A0A2P4YFG5"/>
<dbReference type="InterPro" id="IPR001584">
    <property type="entry name" value="Integrase_cat-core"/>
</dbReference>
<reference evidence="4 5" key="1">
    <citation type="journal article" date="2017" name="Genome Biol. Evol.">
        <title>Phytophthora megakarya and P. palmivora, closely related causal agents of cacao black pod rot, underwent increases in genome sizes and gene numbers by different mechanisms.</title>
        <authorList>
            <person name="Ali S.S."/>
            <person name="Shao J."/>
            <person name="Lary D.J."/>
            <person name="Kronmiller B."/>
            <person name="Shen D."/>
            <person name="Strem M.D."/>
            <person name="Amoako-Attah I."/>
            <person name="Akrofi A.Y."/>
            <person name="Begoude B.A."/>
            <person name="Ten Hoopen G.M."/>
            <person name="Coulibaly K."/>
            <person name="Kebe B.I."/>
            <person name="Melnick R.L."/>
            <person name="Guiltinan M.J."/>
            <person name="Tyler B.M."/>
            <person name="Meinhardt L.W."/>
            <person name="Bailey B.A."/>
        </authorList>
    </citation>
    <scope>NUCLEOTIDE SEQUENCE [LARGE SCALE GENOMIC DNA]</scope>
    <source>
        <strain evidence="5">sbr112.9</strain>
    </source>
</reference>
<sequence>MPPVTSTPSSNTSNLATRTSCPQTGVPPIDGYLVCKGPHWLKDCPTATQAQRDEAIRKYRETKAQKLASMRSKAARYSGTTSSVRINGLIEMPYSLDTAADQSVMPQDELNSLRAMQPTLEVLKLPVAMEAVMANGQTQMCVDEVLLDLELATVAGSVASLRSVPCLVLAGDGDEFLLGREVFKGLGIDDEVDEFPVGDEIPLPPGATETENSLDQLIKRAVTNGLPVDQVGALRELVAAFPDIWRDGVGPGPPADVEPLRVTVQPDAVPYRSQSRKYAPLQAQYIRDYVKTLVDNGLVDPNNASRWACAVVPVHKPGTRDKFRLTIDYRPANNVTIPIAGGMPSAASLLDAFENFKNKKVFGRVDFTRGFWQIRLHEDSREMFSIITPDGVFTSTRVPQGGMDSELHFQNQVQAKLAPLIPHSAIVWVDDVLLFAPTVYMFLKTLRTYFEIVHKARFKLNMANSSLFEVEILLCGRLISGEGVRHDPTRVIALAILPLPVTVADLQYFVCTTNWLHDSLPDYARMIAPLQDKLNAERSRIGRRNRNALNVATTRSANERAIYDAVVALVADSALMTFPDANAELLLFTDASATGYGIIVTQARDWDAALPVDRQHHELVICKGGTFKHSERNWSVPKGSRLFCDHANLAYIFPPDVELKKHVRDRLQRWAMRLCGLHYTIEHFPGEKHVWADIVSRWNTRATVQIASVQTRSHQSPPVSSLSRLRPLDDENFVFPSREDIKVAQEAASRERSRLNNFSEEEDGVVTIDHRIWIPTAAHDLLARIFVVSHCGTQGHRGQEPMLLVLKNRFHISRLEDKLAKFVRKCLLCKHFKGPRQIRRPYGPLLTPVRRNEIVHWDYLTLGEGFGDSSYLLVVNDGISHFCELFPCGSPTAYIAAEALTLWHARYGLPDTLLSDQ</sequence>
<evidence type="ECO:0000259" key="2">
    <source>
        <dbReference type="PROSITE" id="PS50878"/>
    </source>
</evidence>
<name>A0A2P4YFG5_9STRA</name>
<dbReference type="InterPro" id="IPR041588">
    <property type="entry name" value="Integrase_H2C2"/>
</dbReference>
<evidence type="ECO:0000313" key="4">
    <source>
        <dbReference type="EMBL" id="POM76543.1"/>
    </source>
</evidence>
<dbReference type="Gene3D" id="3.10.10.10">
    <property type="entry name" value="HIV Type 1 Reverse Transcriptase, subunit A, domain 1"/>
    <property type="match status" value="1"/>
</dbReference>
<protein>
    <recommendedName>
        <fullName evidence="6">Integrase catalytic domain-containing protein</fullName>
    </recommendedName>
</protein>
<dbReference type="InterPro" id="IPR012337">
    <property type="entry name" value="RNaseH-like_sf"/>
</dbReference>
<dbReference type="PROSITE" id="PS50994">
    <property type="entry name" value="INTEGRASE"/>
    <property type="match status" value="1"/>
</dbReference>
<feature type="domain" description="Reverse transcriptase" evidence="2">
    <location>
        <begin position="295"/>
        <end position="479"/>
    </location>
</feature>
<dbReference type="OrthoDB" id="420169at2759"/>
<evidence type="ECO:0000256" key="1">
    <source>
        <dbReference type="SAM" id="MobiDB-lite"/>
    </source>
</evidence>
<feature type="domain" description="Integrase catalytic" evidence="3">
    <location>
        <begin position="840"/>
        <end position="917"/>
    </location>
</feature>
<dbReference type="PANTHER" id="PTHR33064">
    <property type="entry name" value="POL PROTEIN"/>
    <property type="match status" value="1"/>
</dbReference>
<dbReference type="InterPro" id="IPR043502">
    <property type="entry name" value="DNA/RNA_pol_sf"/>
</dbReference>
<keyword evidence="5" id="KW-1185">Reference proteome</keyword>
<dbReference type="PROSITE" id="PS50878">
    <property type="entry name" value="RT_POL"/>
    <property type="match status" value="1"/>
</dbReference>
<dbReference type="Proteomes" id="UP000237271">
    <property type="component" value="Unassembled WGS sequence"/>
</dbReference>
<dbReference type="Gene3D" id="3.30.70.270">
    <property type="match status" value="1"/>
</dbReference>
<dbReference type="GO" id="GO:0003676">
    <property type="term" value="F:nucleic acid binding"/>
    <property type="evidence" value="ECO:0007669"/>
    <property type="project" value="InterPro"/>
</dbReference>
<dbReference type="SUPFAM" id="SSF53098">
    <property type="entry name" value="Ribonuclease H-like"/>
    <property type="match status" value="1"/>
</dbReference>
<dbReference type="Gene3D" id="2.40.70.10">
    <property type="entry name" value="Acid Proteases"/>
    <property type="match status" value="1"/>
</dbReference>
<dbReference type="CDD" id="cd01647">
    <property type="entry name" value="RT_LTR"/>
    <property type="match status" value="1"/>
</dbReference>
<evidence type="ECO:0008006" key="6">
    <source>
        <dbReference type="Google" id="ProtNLM"/>
    </source>
</evidence>
<feature type="compositionally biased region" description="Low complexity" evidence="1">
    <location>
        <begin position="1"/>
        <end position="14"/>
    </location>
</feature>
<dbReference type="InterPro" id="IPR036397">
    <property type="entry name" value="RNaseH_sf"/>
</dbReference>
<dbReference type="Pfam" id="PF00078">
    <property type="entry name" value="RVT_1"/>
    <property type="match status" value="1"/>
</dbReference>